<dbReference type="GO" id="GO:0006412">
    <property type="term" value="P:translation"/>
    <property type="evidence" value="ECO:0007669"/>
    <property type="project" value="UniProtKB-KW"/>
</dbReference>
<dbReference type="InterPro" id="IPR032781">
    <property type="entry name" value="ABC_tran_Xtn"/>
</dbReference>
<dbReference type="EMBL" id="LT629746">
    <property type="protein sequence ID" value="SDS64034.1"/>
    <property type="molecule type" value="Genomic_DNA"/>
</dbReference>
<dbReference type="SMART" id="SM00382">
    <property type="entry name" value="AAA"/>
    <property type="match status" value="2"/>
</dbReference>
<dbReference type="FunFam" id="3.40.50.300:FF:000183">
    <property type="entry name" value="ABC transporter ATP-binding protein yjjK"/>
    <property type="match status" value="1"/>
</dbReference>
<feature type="domain" description="ABC transporter" evidence="13">
    <location>
        <begin position="324"/>
        <end position="550"/>
    </location>
</feature>
<evidence type="ECO:0000256" key="10">
    <source>
        <dbReference type="ARBA" id="ARBA00022884"/>
    </source>
</evidence>
<dbReference type="InterPro" id="IPR027417">
    <property type="entry name" value="P-loop_NTPase"/>
</dbReference>
<proteinExistence type="inferred from homology"/>
<comment type="caution">
    <text evidence="12">Lacks conserved residue(s) required for the propagation of feature annotation.</text>
</comment>
<dbReference type="PROSITE" id="PS50893">
    <property type="entry name" value="ABC_TRANSPORTER_2"/>
    <property type="match status" value="2"/>
</dbReference>
<protein>
    <recommendedName>
        <fullName evidence="12">Energy-dependent translational throttle protein EttA</fullName>
        <ecNumber evidence="12">3.6.1.-</ecNumber>
    </recommendedName>
    <alternativeName>
        <fullName evidence="12">Translational regulatory factor EttA</fullName>
    </alternativeName>
</protein>
<dbReference type="InterPro" id="IPR003593">
    <property type="entry name" value="AAA+_ATPase"/>
</dbReference>
<feature type="domain" description="ABC transporter" evidence="13">
    <location>
        <begin position="6"/>
        <end position="259"/>
    </location>
</feature>
<dbReference type="Pfam" id="PF12848">
    <property type="entry name" value="ABC_tran_Xtn"/>
    <property type="match status" value="1"/>
</dbReference>
<evidence type="ECO:0000256" key="4">
    <source>
        <dbReference type="ARBA" id="ARBA00022730"/>
    </source>
</evidence>
<evidence type="ECO:0000256" key="3">
    <source>
        <dbReference type="ARBA" id="ARBA00022555"/>
    </source>
</evidence>
<keyword evidence="6 12" id="KW-0547">Nucleotide-binding</keyword>
<evidence type="ECO:0000256" key="12">
    <source>
        <dbReference type="HAMAP-Rule" id="MF_00847"/>
    </source>
</evidence>
<dbReference type="InterPro" id="IPR017871">
    <property type="entry name" value="ABC_transporter-like_CS"/>
</dbReference>
<evidence type="ECO:0000256" key="8">
    <source>
        <dbReference type="ARBA" id="ARBA00022840"/>
    </source>
</evidence>
<dbReference type="AlphaFoldDB" id="A0A0J6H0H7"/>
<keyword evidence="11 12" id="KW-0648">Protein biosynthesis</keyword>
<keyword evidence="16" id="KW-1185">Reference proteome</keyword>
<dbReference type="EMBL" id="VZPO01000008">
    <property type="protein sequence ID" value="KAB0502144.1"/>
    <property type="molecule type" value="Genomic_DNA"/>
</dbReference>
<dbReference type="SUPFAM" id="SSF52540">
    <property type="entry name" value="P-loop containing nucleoside triphosphate hydrolases"/>
    <property type="match status" value="2"/>
</dbReference>
<reference evidence="16" key="2">
    <citation type="submission" date="2016-10" db="EMBL/GenBank/DDBJ databases">
        <authorList>
            <person name="Varghese N."/>
            <person name="Submissions S."/>
        </authorList>
    </citation>
    <scope>NUCLEOTIDE SEQUENCE [LARGE SCALE GENOMIC DNA]</scope>
    <source>
        <strain evidence="16">BS3782</strain>
    </source>
</reference>
<keyword evidence="10 12" id="KW-0694">RNA-binding</keyword>
<keyword evidence="3 12" id="KW-0820">tRNA-binding</keyword>
<sequence length="554" mass="61549">MAQYVFTMHRLGKVVPPKREILKNISLSFFPGAKIGVLGLNGSGKSTLLKIMAGVDTEFDGEARPMPDLNIGYLPQEPILDPTKTVREVVEEAVSVIKNAQARLDEVYAAYADEDADFDKLAAEQAKLEAILQASDGHNLDRQLEVAADALRLPAWDAKVEFLSGGEKRRVALCRLLLSAPDMLLLDEPTNHLDADSVAWLEHFLHDFPGTVVAITHDRYFLDNVAGWILELDRGAGIPYEGNYSGWLEAKSDRLAAESKQQSAHEKAMKEELEWVRKGAKARQSKSKARLQRFEEMQSQEFQKRSETNEIYIPAGPRLGDKVIEFKNVSKGYGDRVLIDNLSFSMPKGAIVGVIGGNGAGKSTLFRMLMGKETPDSGSIEVGETVQLACVDQTREDLDGSKTVFQQISDGSDQIRIGNYEIPSRTYVGRFNFKGGDQQKFVKDLSGGERGRLHLALTLKEGGNVLLLDEPSNDLDVETLRSLEEALLDFPGAAIVISHDRWFLDRVATHILAYEDDSQAVFFEGNYTEYEADRKKRLGEAASQPHRVRHKKLA</sequence>
<evidence type="ECO:0000313" key="14">
    <source>
        <dbReference type="EMBL" id="KAB0502144.1"/>
    </source>
</evidence>
<dbReference type="InterPro" id="IPR022374">
    <property type="entry name" value="EttA"/>
</dbReference>
<keyword evidence="5 12" id="KW-0677">Repeat</keyword>
<keyword evidence="7 12" id="KW-0378">Hydrolase</keyword>
<dbReference type="GO" id="GO:0005524">
    <property type="term" value="F:ATP binding"/>
    <property type="evidence" value="ECO:0007669"/>
    <property type="project" value="UniProtKB-UniRule"/>
</dbReference>
<dbReference type="Proteomes" id="UP000182814">
    <property type="component" value="Chromosome I"/>
</dbReference>
<dbReference type="HAMAP" id="MF_00847">
    <property type="entry name" value="EttA"/>
    <property type="match status" value="1"/>
</dbReference>
<dbReference type="NCBIfam" id="NF008775">
    <property type="entry name" value="PRK11819.1"/>
    <property type="match status" value="1"/>
</dbReference>
<dbReference type="RefSeq" id="WP_038981474.1">
    <property type="nucleotide sequence ID" value="NZ_JABTYG010000007.1"/>
</dbReference>
<gene>
    <name evidence="12 14" type="primary">ettA</name>
    <name evidence="14" type="ORF">F7R14_20900</name>
    <name evidence="15" type="ORF">SAMN04490191_1925</name>
</gene>
<dbReference type="Gene3D" id="3.40.50.300">
    <property type="entry name" value="P-loop containing nucleotide triphosphate hydrolases"/>
    <property type="match status" value="2"/>
</dbReference>
<dbReference type="PANTHER" id="PTHR43858">
    <property type="entry name" value="ENERGY-DEPENDENT TRANSLATIONAL THROTTLE PROTEIN ETTA"/>
    <property type="match status" value="1"/>
</dbReference>
<dbReference type="Proteomes" id="UP000434925">
    <property type="component" value="Unassembled WGS sequence"/>
</dbReference>
<keyword evidence="8 12" id="KW-0067">ATP-binding</keyword>
<keyword evidence="9 12" id="KW-0810">Translation regulation</keyword>
<dbReference type="GO" id="GO:0005737">
    <property type="term" value="C:cytoplasm"/>
    <property type="evidence" value="ECO:0007669"/>
    <property type="project" value="UniProtKB-SubCell"/>
</dbReference>
<dbReference type="GO" id="GO:0043022">
    <property type="term" value="F:ribosome binding"/>
    <property type="evidence" value="ECO:0007669"/>
    <property type="project" value="UniProtKB-UniRule"/>
</dbReference>
<evidence type="ECO:0000256" key="5">
    <source>
        <dbReference type="ARBA" id="ARBA00022737"/>
    </source>
</evidence>
<evidence type="ECO:0000313" key="16">
    <source>
        <dbReference type="Proteomes" id="UP000182814"/>
    </source>
</evidence>
<evidence type="ECO:0000256" key="9">
    <source>
        <dbReference type="ARBA" id="ARBA00022845"/>
    </source>
</evidence>
<keyword evidence="4 12" id="KW-0699">rRNA-binding</keyword>
<evidence type="ECO:0000256" key="2">
    <source>
        <dbReference type="ARBA" id="ARBA00022490"/>
    </source>
</evidence>
<feature type="region of interest" description="PtIM" evidence="12">
    <location>
        <begin position="242"/>
        <end position="322"/>
    </location>
</feature>
<evidence type="ECO:0000256" key="7">
    <source>
        <dbReference type="ARBA" id="ARBA00022801"/>
    </source>
</evidence>
<feature type="region of interest" description="Arm" evidence="12">
    <location>
        <begin position="95"/>
        <end position="139"/>
    </location>
</feature>
<evidence type="ECO:0000313" key="15">
    <source>
        <dbReference type="EMBL" id="SDS64034.1"/>
    </source>
</evidence>
<feature type="binding site" evidence="12">
    <location>
        <begin position="356"/>
        <end position="363"/>
    </location>
    <ligand>
        <name>ATP</name>
        <dbReference type="ChEBI" id="CHEBI:30616"/>
        <label>2</label>
    </ligand>
</feature>
<dbReference type="GO" id="GO:0019843">
    <property type="term" value="F:rRNA binding"/>
    <property type="evidence" value="ECO:0007669"/>
    <property type="project" value="UniProtKB-UniRule"/>
</dbReference>
<comment type="domain">
    <text evidence="12">The P-site tRNA interaction motif (PtIM domain) probably interacts with the P-site tRNA(fMet) as well as the 23S rRNA.</text>
</comment>
<comment type="catalytic activity">
    <reaction evidence="12">
        <text>ATP + H2O = ADP + phosphate + H(+)</text>
        <dbReference type="Rhea" id="RHEA:13065"/>
        <dbReference type="ChEBI" id="CHEBI:15377"/>
        <dbReference type="ChEBI" id="CHEBI:15378"/>
        <dbReference type="ChEBI" id="CHEBI:30616"/>
        <dbReference type="ChEBI" id="CHEBI:43474"/>
        <dbReference type="ChEBI" id="CHEBI:456216"/>
    </reaction>
</comment>
<dbReference type="PROSITE" id="PS00211">
    <property type="entry name" value="ABC_TRANSPORTER_1"/>
    <property type="match status" value="1"/>
</dbReference>
<accession>A0A0J6H0H7</accession>
<reference evidence="14 17" key="3">
    <citation type="submission" date="2019-09" db="EMBL/GenBank/DDBJ databases">
        <title>Draft genome sequences of 48 bacterial type strains from the CCUG.</title>
        <authorList>
            <person name="Tunovic T."/>
            <person name="Pineiro-Iglesias B."/>
            <person name="Unosson C."/>
            <person name="Inganas E."/>
            <person name="Ohlen M."/>
            <person name="Cardew S."/>
            <person name="Jensie-Markopoulos S."/>
            <person name="Salva-Serra F."/>
            <person name="Jaen-Luchoro D."/>
            <person name="Karlsson R."/>
            <person name="Svensson-Stadler L."/>
            <person name="Chun J."/>
            <person name="Moore E."/>
        </authorList>
    </citation>
    <scope>NUCLEOTIDE SEQUENCE [LARGE SCALE GENOMIC DNA]</scope>
    <source>
        <strain evidence="14 17">CCUG 51522</strain>
    </source>
</reference>
<dbReference type="GO" id="GO:0045900">
    <property type="term" value="P:negative regulation of translational elongation"/>
    <property type="evidence" value="ECO:0007669"/>
    <property type="project" value="UniProtKB-UniRule"/>
</dbReference>
<dbReference type="PATRIC" id="fig|163011.3.peg.5445"/>
<comment type="similarity">
    <text evidence="1 12">Belongs to the ABC transporter superfamily. ABCF family. Translational throttle EttA subfamily.</text>
</comment>
<name>A0A0J6H0H7_9PSED</name>
<comment type="function">
    <text evidence="12">A translation factor that gates the progression of the 70S ribosomal initiation complex (IC, containing tRNA(fMet) in the P-site) into the translation elongation cycle by using a mechanism sensitive to the ATP/ADP ratio. Binds to the 70S ribosome E-site where it modulates the state of the translating ribosome during subunit translocation. ATP hydrolysis probably frees it from the ribosome, which can enter the elongation phase.</text>
</comment>
<dbReference type="EC" id="3.6.1.-" evidence="12"/>
<dbReference type="PANTHER" id="PTHR43858:SF1">
    <property type="entry name" value="ABC TRANSPORTER-RELATED PROTEIN"/>
    <property type="match status" value="1"/>
</dbReference>
<keyword evidence="2 12" id="KW-0963">Cytoplasm</keyword>
<evidence type="ECO:0000313" key="17">
    <source>
        <dbReference type="Proteomes" id="UP000434925"/>
    </source>
</evidence>
<comment type="subcellular location">
    <subcellularLocation>
        <location evidence="12">Cytoplasm</location>
    </subcellularLocation>
    <text evidence="12">Associates with ribosomes and polysomes.</text>
</comment>
<dbReference type="FunFam" id="3.40.50.300:FF:000011">
    <property type="entry name" value="Putative ABC transporter ATP-binding component"/>
    <property type="match status" value="1"/>
</dbReference>
<dbReference type="NCBIfam" id="TIGR03719">
    <property type="entry name" value="ABC_ABC_ChvD"/>
    <property type="match status" value="1"/>
</dbReference>
<dbReference type="InterPro" id="IPR003439">
    <property type="entry name" value="ABC_transporter-like_ATP-bd"/>
</dbReference>
<dbReference type="GO" id="GO:0016887">
    <property type="term" value="F:ATP hydrolysis activity"/>
    <property type="evidence" value="ECO:0007669"/>
    <property type="project" value="UniProtKB-UniRule"/>
</dbReference>
<evidence type="ECO:0000256" key="11">
    <source>
        <dbReference type="ARBA" id="ARBA00022917"/>
    </source>
</evidence>
<reference evidence="15" key="1">
    <citation type="submission" date="2016-10" db="EMBL/GenBank/DDBJ databases">
        <authorList>
            <person name="de Groot N.N."/>
        </authorList>
    </citation>
    <scope>NUCLEOTIDE SEQUENCE [LARGE SCALE GENOMIC DNA]</scope>
    <source>
        <strain evidence="15">BS3782</strain>
    </source>
</reference>
<dbReference type="CDD" id="cd03221">
    <property type="entry name" value="ABCF_EF-3"/>
    <property type="match status" value="2"/>
</dbReference>
<dbReference type="GO" id="GO:0000049">
    <property type="term" value="F:tRNA binding"/>
    <property type="evidence" value="ECO:0007669"/>
    <property type="project" value="UniProtKB-UniRule"/>
</dbReference>
<comment type="subunit">
    <text evidence="12">Monomer. Probably contacts ribosomal proteins L1, L5, L33 and S7, the 16S and 23S rRNA and the P-site containing tRNA(fMet).</text>
</comment>
<comment type="domain">
    <text evidence="12">The arm domain is inserted in the first ABC transporter domain. Probably contacts ribosomal protein L1.</text>
</comment>
<evidence type="ECO:0000259" key="13">
    <source>
        <dbReference type="PROSITE" id="PS50893"/>
    </source>
</evidence>
<evidence type="ECO:0000256" key="1">
    <source>
        <dbReference type="ARBA" id="ARBA00005868"/>
    </source>
</evidence>
<dbReference type="Pfam" id="PF00005">
    <property type="entry name" value="ABC_tran"/>
    <property type="match status" value="2"/>
</dbReference>
<evidence type="ECO:0000256" key="6">
    <source>
        <dbReference type="ARBA" id="ARBA00022741"/>
    </source>
</evidence>
<organism evidence="15 16">
    <name type="scientific">Pseudomonas lini</name>
    <dbReference type="NCBI Taxonomy" id="163011"/>
    <lineage>
        <taxon>Bacteria</taxon>
        <taxon>Pseudomonadati</taxon>
        <taxon>Pseudomonadota</taxon>
        <taxon>Gammaproteobacteria</taxon>
        <taxon>Pseudomonadales</taxon>
        <taxon>Pseudomonadaceae</taxon>
        <taxon>Pseudomonas</taxon>
    </lineage>
</organism>